<proteinExistence type="predicted"/>
<dbReference type="InParanoid" id="A0A0C3IVY2"/>
<name>A0A0C3IVY2_PISTI</name>
<dbReference type="HOGENOM" id="CLU_018003_3_0_1"/>
<evidence type="ECO:0000313" key="1">
    <source>
        <dbReference type="EMBL" id="KIO00988.1"/>
    </source>
</evidence>
<reference evidence="1 2" key="1">
    <citation type="submission" date="2014-04" db="EMBL/GenBank/DDBJ databases">
        <authorList>
            <consortium name="DOE Joint Genome Institute"/>
            <person name="Kuo A."/>
            <person name="Kohler A."/>
            <person name="Costa M.D."/>
            <person name="Nagy L.G."/>
            <person name="Floudas D."/>
            <person name="Copeland A."/>
            <person name="Barry K.W."/>
            <person name="Cichocki N."/>
            <person name="Veneault-Fourrey C."/>
            <person name="LaButti K."/>
            <person name="Lindquist E.A."/>
            <person name="Lipzen A."/>
            <person name="Lundell T."/>
            <person name="Morin E."/>
            <person name="Murat C."/>
            <person name="Sun H."/>
            <person name="Tunlid A."/>
            <person name="Henrissat B."/>
            <person name="Grigoriev I.V."/>
            <person name="Hibbett D.S."/>
            <person name="Martin F."/>
            <person name="Nordberg H.P."/>
            <person name="Cantor M.N."/>
            <person name="Hua S.X."/>
        </authorList>
    </citation>
    <scope>NUCLEOTIDE SEQUENCE [LARGE SCALE GENOMIC DNA]</scope>
    <source>
        <strain evidence="1 2">Marx 270</strain>
    </source>
</reference>
<sequence length="204" mass="22515">MKILFQNILVQKTKVYAPVGNGRRPSSVEVHAERCRFDGMQSDTVIVDTPSFFTSHKPDGQDVLKTWMDANYAKPCKAVAVLYMHNLLFNGDDANLKVSKHLDAFRNICRPGLIPSVIHVVPTLSYWADLSEEKMKTLVTHLHRQVYGEGVQFCSTSSGGRPFDGQPETAWDVVQGLFSACGIGPKVSHDHTGKAKVAGNDESL</sequence>
<evidence type="ECO:0000313" key="2">
    <source>
        <dbReference type="Proteomes" id="UP000054217"/>
    </source>
</evidence>
<dbReference type="AlphaFoldDB" id="A0A0C3IVY2"/>
<reference evidence="2" key="2">
    <citation type="submission" date="2015-01" db="EMBL/GenBank/DDBJ databases">
        <title>Evolutionary Origins and Diversification of the Mycorrhizal Mutualists.</title>
        <authorList>
            <consortium name="DOE Joint Genome Institute"/>
            <consortium name="Mycorrhizal Genomics Consortium"/>
            <person name="Kohler A."/>
            <person name="Kuo A."/>
            <person name="Nagy L.G."/>
            <person name="Floudas D."/>
            <person name="Copeland A."/>
            <person name="Barry K.W."/>
            <person name="Cichocki N."/>
            <person name="Veneault-Fourrey C."/>
            <person name="LaButti K."/>
            <person name="Lindquist E.A."/>
            <person name="Lipzen A."/>
            <person name="Lundell T."/>
            <person name="Morin E."/>
            <person name="Murat C."/>
            <person name="Riley R."/>
            <person name="Ohm R."/>
            <person name="Sun H."/>
            <person name="Tunlid A."/>
            <person name="Henrissat B."/>
            <person name="Grigoriev I.V."/>
            <person name="Hibbett D.S."/>
            <person name="Martin F."/>
        </authorList>
    </citation>
    <scope>NUCLEOTIDE SEQUENCE [LARGE SCALE GENOMIC DNA]</scope>
    <source>
        <strain evidence="2">Marx 270</strain>
    </source>
</reference>
<dbReference type="Proteomes" id="UP000054217">
    <property type="component" value="Unassembled WGS sequence"/>
</dbReference>
<protein>
    <submittedName>
        <fullName evidence="1">Uncharacterized protein</fullName>
    </submittedName>
</protein>
<dbReference type="EMBL" id="KN831991">
    <property type="protein sequence ID" value="KIO00988.1"/>
    <property type="molecule type" value="Genomic_DNA"/>
</dbReference>
<accession>A0A0C3IVY2</accession>
<dbReference type="OrthoDB" id="2656241at2759"/>
<keyword evidence="2" id="KW-1185">Reference proteome</keyword>
<gene>
    <name evidence="1" type="ORF">M404DRAFT_737852</name>
</gene>
<organism evidence="1 2">
    <name type="scientific">Pisolithus tinctorius Marx 270</name>
    <dbReference type="NCBI Taxonomy" id="870435"/>
    <lineage>
        <taxon>Eukaryota</taxon>
        <taxon>Fungi</taxon>
        <taxon>Dikarya</taxon>
        <taxon>Basidiomycota</taxon>
        <taxon>Agaricomycotina</taxon>
        <taxon>Agaricomycetes</taxon>
        <taxon>Agaricomycetidae</taxon>
        <taxon>Boletales</taxon>
        <taxon>Sclerodermatineae</taxon>
        <taxon>Pisolithaceae</taxon>
        <taxon>Pisolithus</taxon>
    </lineage>
</organism>